<evidence type="ECO:0000313" key="1">
    <source>
        <dbReference type="EMBL" id="KAG6789681.1"/>
    </source>
</evidence>
<reference evidence="1" key="1">
    <citation type="journal article" date="2020" name="bioRxiv">
        <title>Hybrid origin of Populus tomentosa Carr. identified through genome sequencing and phylogenomic analysis.</title>
        <authorList>
            <person name="An X."/>
            <person name="Gao K."/>
            <person name="Chen Z."/>
            <person name="Li J."/>
            <person name="Yang X."/>
            <person name="Yang X."/>
            <person name="Zhou J."/>
            <person name="Guo T."/>
            <person name="Zhao T."/>
            <person name="Huang S."/>
            <person name="Miao D."/>
            <person name="Khan W.U."/>
            <person name="Rao P."/>
            <person name="Ye M."/>
            <person name="Lei B."/>
            <person name="Liao W."/>
            <person name="Wang J."/>
            <person name="Ji L."/>
            <person name="Li Y."/>
            <person name="Guo B."/>
            <person name="Mustafa N.S."/>
            <person name="Li S."/>
            <person name="Yun Q."/>
            <person name="Keller S.R."/>
            <person name="Mao J."/>
            <person name="Zhang R."/>
            <person name="Strauss S.H."/>
        </authorList>
    </citation>
    <scope>NUCLEOTIDE SEQUENCE</scope>
    <source>
        <strain evidence="1">GM15</strain>
        <tissue evidence="1">Leaf</tissue>
    </source>
</reference>
<dbReference type="EMBL" id="JAAWWB010000002">
    <property type="protein sequence ID" value="KAG6789681.1"/>
    <property type="molecule type" value="Genomic_DNA"/>
</dbReference>
<protein>
    <submittedName>
        <fullName evidence="1">Uncharacterized protein</fullName>
    </submittedName>
</protein>
<comment type="caution">
    <text evidence="1">The sequence shown here is derived from an EMBL/GenBank/DDBJ whole genome shotgun (WGS) entry which is preliminary data.</text>
</comment>
<dbReference type="Proteomes" id="UP000886885">
    <property type="component" value="Chromosome 1D"/>
</dbReference>
<sequence length="225" mass="24651">MPSSSAGPITFREVDGSPVANGSLSLEGFLVEDWSYEEDLEEEQLDFTFSEDEYKKYPISSPSLAILVPPAGFNDVSLDPISPYADPPTDPEVSNITQVEQYCDQASVVVPSDGWETIRKKKNSNKQHSSPIMVLPIMVLPIKSSHPPQQSVFTKGKELVVTIDVNGSKAHHRFASVWLADMGTVLCLILSPLLHKVYLGDNCLPLFTGCMALHASLHDTVPPSR</sequence>
<gene>
    <name evidence="1" type="ORF">POTOM_005800</name>
</gene>
<dbReference type="AlphaFoldDB" id="A0A8X8D6V1"/>
<accession>A0A8X8D6V1</accession>
<organism evidence="1 2">
    <name type="scientific">Populus tomentosa</name>
    <name type="common">Chinese white poplar</name>
    <dbReference type="NCBI Taxonomy" id="118781"/>
    <lineage>
        <taxon>Eukaryota</taxon>
        <taxon>Viridiplantae</taxon>
        <taxon>Streptophyta</taxon>
        <taxon>Embryophyta</taxon>
        <taxon>Tracheophyta</taxon>
        <taxon>Spermatophyta</taxon>
        <taxon>Magnoliopsida</taxon>
        <taxon>eudicotyledons</taxon>
        <taxon>Gunneridae</taxon>
        <taxon>Pentapetalae</taxon>
        <taxon>rosids</taxon>
        <taxon>fabids</taxon>
        <taxon>Malpighiales</taxon>
        <taxon>Salicaceae</taxon>
        <taxon>Saliceae</taxon>
        <taxon>Populus</taxon>
    </lineage>
</organism>
<keyword evidence="2" id="KW-1185">Reference proteome</keyword>
<name>A0A8X8D6V1_POPTO</name>
<evidence type="ECO:0000313" key="2">
    <source>
        <dbReference type="Proteomes" id="UP000886885"/>
    </source>
</evidence>
<proteinExistence type="predicted"/>